<keyword evidence="1" id="KW-0472">Membrane</keyword>
<accession>A0A7V2SY22</accession>
<evidence type="ECO:0000313" key="2">
    <source>
        <dbReference type="EMBL" id="HFC46369.1"/>
    </source>
</evidence>
<organism evidence="2">
    <name type="scientific">Dissulfuribacter thermophilus</name>
    <dbReference type="NCBI Taxonomy" id="1156395"/>
    <lineage>
        <taxon>Bacteria</taxon>
        <taxon>Pseudomonadati</taxon>
        <taxon>Thermodesulfobacteriota</taxon>
        <taxon>Dissulfuribacteria</taxon>
        <taxon>Dissulfuribacterales</taxon>
        <taxon>Dissulfuribacteraceae</taxon>
        <taxon>Dissulfuribacter</taxon>
    </lineage>
</organism>
<evidence type="ECO:0000256" key="1">
    <source>
        <dbReference type="SAM" id="Phobius"/>
    </source>
</evidence>
<feature type="transmembrane region" description="Helical" evidence="1">
    <location>
        <begin position="99"/>
        <end position="120"/>
    </location>
</feature>
<dbReference type="AlphaFoldDB" id="A0A7V2SY22"/>
<feature type="transmembrane region" description="Helical" evidence="1">
    <location>
        <begin position="60"/>
        <end position="79"/>
    </location>
</feature>
<gene>
    <name evidence="2" type="ORF">ENJ63_00630</name>
</gene>
<keyword evidence="1" id="KW-1133">Transmembrane helix</keyword>
<feature type="transmembrane region" description="Helical" evidence="1">
    <location>
        <begin position="141"/>
        <end position="158"/>
    </location>
</feature>
<reference evidence="2" key="1">
    <citation type="journal article" date="2020" name="mSystems">
        <title>Genome- and Community-Level Interaction Insights into Carbon Utilization and Element Cycling Functions of Hydrothermarchaeota in Hydrothermal Sediment.</title>
        <authorList>
            <person name="Zhou Z."/>
            <person name="Liu Y."/>
            <person name="Xu W."/>
            <person name="Pan J."/>
            <person name="Luo Z.H."/>
            <person name="Li M."/>
        </authorList>
    </citation>
    <scope>NUCLEOTIDE SEQUENCE [LARGE SCALE GENOMIC DNA]</scope>
    <source>
        <strain evidence="2">HyVt-503</strain>
    </source>
</reference>
<feature type="transmembrane region" description="Helical" evidence="1">
    <location>
        <begin position="284"/>
        <end position="304"/>
    </location>
</feature>
<feature type="transmembrane region" description="Helical" evidence="1">
    <location>
        <begin position="30"/>
        <end position="48"/>
    </location>
</feature>
<protein>
    <submittedName>
        <fullName evidence="2">Uncharacterized protein</fullName>
    </submittedName>
</protein>
<proteinExistence type="predicted"/>
<dbReference type="Proteomes" id="UP000885797">
    <property type="component" value="Unassembled WGS sequence"/>
</dbReference>
<feature type="transmembrane region" description="Helical" evidence="1">
    <location>
        <begin position="201"/>
        <end position="221"/>
    </location>
</feature>
<keyword evidence="1" id="KW-0812">Transmembrane</keyword>
<name>A0A7V2SY22_9BACT</name>
<comment type="caution">
    <text evidence="2">The sequence shown here is derived from an EMBL/GenBank/DDBJ whole genome shotgun (WGS) entry which is preliminary data.</text>
</comment>
<feature type="transmembrane region" description="Helical" evidence="1">
    <location>
        <begin position="241"/>
        <end position="263"/>
    </location>
</feature>
<sequence length="314" mass="36125">MALYGWISLLILAISELALFKGIDLVEEFFYLFVWWPYILLLDALIKARKGTSPITSNPWSFINLCIWSVTFWLIFELINLRLQNWHYVNITPLTPIRWLGYTLSFATVLPGIFFTSILVRDSLFRGRCLGESGELHSGTVPMFPLWIGLGTVSILLPMAWPRYFFPLVWGFTFFILDPLNGRLGAKSLILDYMSGRKANLFSLLLGGLVCGFLWEFWNFWAGAKWIYTIPFVGRWKVFEMPVLGFLGFPPFALECFSMYVFVSRVGLGGAGDPLRPDWAPYRGRILVPLLIALPIWFISFWLIDRCTVISFAH</sequence>
<dbReference type="EMBL" id="DRND01000058">
    <property type="protein sequence ID" value="HFC46369.1"/>
    <property type="molecule type" value="Genomic_DNA"/>
</dbReference>